<dbReference type="InterPro" id="IPR025691">
    <property type="entry name" value="GspL_pp_dom"/>
</dbReference>
<evidence type="ECO:0000256" key="9">
    <source>
        <dbReference type="ARBA" id="ARBA00023136"/>
    </source>
</evidence>
<evidence type="ECO:0000256" key="3">
    <source>
        <dbReference type="ARBA" id="ARBA00022448"/>
    </source>
</evidence>
<feature type="domain" description="GspL periplasmic" evidence="10">
    <location>
        <begin position="233"/>
        <end position="379"/>
    </location>
</feature>
<sequence>MARPSTAQKDDDQIFVRQGADSIGARQIVLVPGGSVPLVALDLPDRLRGQAREQVARRKLADRLGLRPEQIAMRPFSVATRQARPEAWDRVLTAEKGWLDGLHALPGRAVLPDYLSLPTAPNLWTVQETQIAGHPQIMLRFGPQDGMTAQPALALAALRRALAKGPLPKAIYAPAGVPAGLGDLAAEFDVALAQTKTQLVALDIAPVVLGFGELSCDLRKNPMAARARLADRVLPWRWTALAGGLAAALWAAVQVVGLQRAEARTQELTAQTTALVQQHFTDGGAVLDARLQVSRALAQMQSQTAPTGDDRDPLDLIHSISGVLRGAQVTPELVEFRAEEGLRVIASLPDFAAADRLAAALRADGLTVDMREARTEDGEAGVRAEFAIGPNEAPPQ</sequence>
<dbReference type="EMBL" id="CP124617">
    <property type="protein sequence ID" value="WGW05915.1"/>
    <property type="molecule type" value="Genomic_DNA"/>
</dbReference>
<keyword evidence="11" id="KW-0614">Plasmid</keyword>
<keyword evidence="9" id="KW-0472">Membrane</keyword>
<evidence type="ECO:0000256" key="8">
    <source>
        <dbReference type="ARBA" id="ARBA00022989"/>
    </source>
</evidence>
<keyword evidence="8" id="KW-1133">Transmembrane helix</keyword>
<dbReference type="InterPro" id="IPR007812">
    <property type="entry name" value="T2SS_protein-GspL"/>
</dbReference>
<dbReference type="Pfam" id="PF12693">
    <property type="entry name" value="GspL_C"/>
    <property type="match status" value="1"/>
</dbReference>
<evidence type="ECO:0000256" key="7">
    <source>
        <dbReference type="ARBA" id="ARBA00022927"/>
    </source>
</evidence>
<accession>A0ABY8QMQ1</accession>
<proteinExistence type="inferred from homology"/>
<gene>
    <name evidence="11" type="primary">gspL</name>
    <name evidence="11" type="ORF">QF118_19265</name>
</gene>
<evidence type="ECO:0000313" key="12">
    <source>
        <dbReference type="Proteomes" id="UP001241605"/>
    </source>
</evidence>
<evidence type="ECO:0000256" key="2">
    <source>
        <dbReference type="ARBA" id="ARBA00005318"/>
    </source>
</evidence>
<evidence type="ECO:0000256" key="4">
    <source>
        <dbReference type="ARBA" id="ARBA00022475"/>
    </source>
</evidence>
<evidence type="ECO:0000256" key="6">
    <source>
        <dbReference type="ARBA" id="ARBA00022692"/>
    </source>
</evidence>
<evidence type="ECO:0000256" key="5">
    <source>
        <dbReference type="ARBA" id="ARBA00022519"/>
    </source>
</evidence>
<evidence type="ECO:0000259" key="10">
    <source>
        <dbReference type="Pfam" id="PF12693"/>
    </source>
</evidence>
<dbReference type="NCBIfam" id="TIGR01709">
    <property type="entry name" value="typeII_sec_gspL"/>
    <property type="match status" value="1"/>
</dbReference>
<evidence type="ECO:0000256" key="1">
    <source>
        <dbReference type="ARBA" id="ARBA00004533"/>
    </source>
</evidence>
<keyword evidence="7" id="KW-0653">Protein transport</keyword>
<comment type="subcellular location">
    <subcellularLocation>
        <location evidence="1">Cell inner membrane</location>
    </subcellularLocation>
</comment>
<keyword evidence="4" id="KW-1003">Cell membrane</keyword>
<evidence type="ECO:0000313" key="11">
    <source>
        <dbReference type="EMBL" id="WGW05915.1"/>
    </source>
</evidence>
<keyword evidence="6" id="KW-0812">Transmembrane</keyword>
<name>A0ABY8QMQ1_9RHOB</name>
<geneLocation type="plasmid" evidence="11 12">
    <name>unnamed1</name>
</geneLocation>
<dbReference type="Proteomes" id="UP001241605">
    <property type="component" value="Plasmid unnamed1"/>
</dbReference>
<keyword evidence="12" id="KW-1185">Reference proteome</keyword>
<comment type="similarity">
    <text evidence="2">Belongs to the GSP L family.</text>
</comment>
<reference evidence="11 12" key="1">
    <citation type="submission" date="2023-05" db="EMBL/GenBank/DDBJ databases">
        <title>YMD87, complete Genome.</title>
        <authorList>
            <person name="Zhang J."/>
            <person name="Xu X."/>
        </authorList>
    </citation>
    <scope>NUCLEOTIDE SEQUENCE [LARGE SCALE GENOMIC DNA]</scope>
    <source>
        <strain evidence="11 12">YMD87</strain>
        <plasmid evidence="11 12">unnamed1</plasmid>
    </source>
</reference>
<dbReference type="RefSeq" id="WP_282302538.1">
    <property type="nucleotide sequence ID" value="NZ_CP124617.1"/>
</dbReference>
<protein>
    <submittedName>
        <fullName evidence="11">Type II secretion system protein GspL</fullName>
    </submittedName>
</protein>
<keyword evidence="5" id="KW-0997">Cell inner membrane</keyword>
<organism evidence="11 12">
    <name type="scientific">Tropicibacter oceani</name>
    <dbReference type="NCBI Taxonomy" id="3058420"/>
    <lineage>
        <taxon>Bacteria</taxon>
        <taxon>Pseudomonadati</taxon>
        <taxon>Pseudomonadota</taxon>
        <taxon>Alphaproteobacteria</taxon>
        <taxon>Rhodobacterales</taxon>
        <taxon>Roseobacteraceae</taxon>
        <taxon>Tropicibacter</taxon>
    </lineage>
</organism>
<keyword evidence="3" id="KW-0813">Transport</keyword>